<keyword evidence="2" id="KW-1185">Reference proteome</keyword>
<proteinExistence type="predicted"/>
<name>A0ACB9J0H1_9ASTR</name>
<accession>A0ACB9J0H1</accession>
<reference evidence="2" key="1">
    <citation type="journal article" date="2022" name="Mol. Ecol. Resour.">
        <title>The genomes of chicory, endive, great burdock and yacon provide insights into Asteraceae palaeo-polyploidization history and plant inulin production.</title>
        <authorList>
            <person name="Fan W."/>
            <person name="Wang S."/>
            <person name="Wang H."/>
            <person name="Wang A."/>
            <person name="Jiang F."/>
            <person name="Liu H."/>
            <person name="Zhao H."/>
            <person name="Xu D."/>
            <person name="Zhang Y."/>
        </authorList>
    </citation>
    <scope>NUCLEOTIDE SEQUENCE [LARGE SCALE GENOMIC DNA]</scope>
    <source>
        <strain evidence="2">cv. Yunnan</strain>
    </source>
</reference>
<dbReference type="Proteomes" id="UP001056120">
    <property type="component" value="Linkage Group LG06"/>
</dbReference>
<protein>
    <submittedName>
        <fullName evidence="1">Uncharacterized protein</fullName>
    </submittedName>
</protein>
<evidence type="ECO:0000313" key="1">
    <source>
        <dbReference type="EMBL" id="KAI3814014.1"/>
    </source>
</evidence>
<sequence length="135" mass="14570">MTFQVSLISTSLYCPSLISIPLPPPSPPSNHHHSPSSLAPPPPTLIHFQQSLQLHAPPSPIRHQPTKIISPLPVTATIYHVHPSTPATHKHQLPSTTVATITTISYSTGTSSGEMLGFDFAHLRSQFTAFVANQD</sequence>
<organism evidence="1 2">
    <name type="scientific">Smallanthus sonchifolius</name>
    <dbReference type="NCBI Taxonomy" id="185202"/>
    <lineage>
        <taxon>Eukaryota</taxon>
        <taxon>Viridiplantae</taxon>
        <taxon>Streptophyta</taxon>
        <taxon>Embryophyta</taxon>
        <taxon>Tracheophyta</taxon>
        <taxon>Spermatophyta</taxon>
        <taxon>Magnoliopsida</taxon>
        <taxon>eudicotyledons</taxon>
        <taxon>Gunneridae</taxon>
        <taxon>Pentapetalae</taxon>
        <taxon>asterids</taxon>
        <taxon>campanulids</taxon>
        <taxon>Asterales</taxon>
        <taxon>Asteraceae</taxon>
        <taxon>Asteroideae</taxon>
        <taxon>Heliantheae alliance</taxon>
        <taxon>Millerieae</taxon>
        <taxon>Smallanthus</taxon>
    </lineage>
</organism>
<evidence type="ECO:0000313" key="2">
    <source>
        <dbReference type="Proteomes" id="UP001056120"/>
    </source>
</evidence>
<gene>
    <name evidence="1" type="ORF">L1987_18753</name>
</gene>
<dbReference type="EMBL" id="CM042023">
    <property type="protein sequence ID" value="KAI3814014.1"/>
    <property type="molecule type" value="Genomic_DNA"/>
</dbReference>
<comment type="caution">
    <text evidence="1">The sequence shown here is derived from an EMBL/GenBank/DDBJ whole genome shotgun (WGS) entry which is preliminary data.</text>
</comment>
<reference evidence="1 2" key="2">
    <citation type="journal article" date="2022" name="Mol. Ecol. Resour.">
        <title>The genomes of chicory, endive, great burdock and yacon provide insights into Asteraceae paleo-polyploidization history and plant inulin production.</title>
        <authorList>
            <person name="Fan W."/>
            <person name="Wang S."/>
            <person name="Wang H."/>
            <person name="Wang A."/>
            <person name="Jiang F."/>
            <person name="Liu H."/>
            <person name="Zhao H."/>
            <person name="Xu D."/>
            <person name="Zhang Y."/>
        </authorList>
    </citation>
    <scope>NUCLEOTIDE SEQUENCE [LARGE SCALE GENOMIC DNA]</scope>
    <source>
        <strain evidence="2">cv. Yunnan</strain>
        <tissue evidence="1">Leaves</tissue>
    </source>
</reference>